<feature type="domain" description="SLC41A/MgtE integral membrane" evidence="10">
    <location>
        <begin position="265"/>
        <end position="395"/>
    </location>
</feature>
<dbReference type="Pfam" id="PF01769">
    <property type="entry name" value="MgtE"/>
    <property type="match status" value="2"/>
</dbReference>
<evidence type="ECO:0000313" key="12">
    <source>
        <dbReference type="Proteomes" id="UP001218895"/>
    </source>
</evidence>
<dbReference type="InterPro" id="IPR036739">
    <property type="entry name" value="SLC41_membr_dom_sf"/>
</dbReference>
<dbReference type="GO" id="GO:0016020">
    <property type="term" value="C:membrane"/>
    <property type="evidence" value="ECO:0007669"/>
    <property type="project" value="UniProtKB-SubCell"/>
</dbReference>
<evidence type="ECO:0000259" key="10">
    <source>
        <dbReference type="Pfam" id="PF01769"/>
    </source>
</evidence>
<feature type="transmembrane region" description="Helical" evidence="9">
    <location>
        <begin position="379"/>
        <end position="399"/>
    </location>
</feature>
<protein>
    <submittedName>
        <fullName evidence="11">Magnesium transporter</fullName>
    </submittedName>
</protein>
<dbReference type="KEGG" id="manq:L1994_05105"/>
<dbReference type="Proteomes" id="UP001218895">
    <property type="component" value="Chromosome"/>
</dbReference>
<evidence type="ECO:0000256" key="7">
    <source>
        <dbReference type="ARBA" id="ARBA00023065"/>
    </source>
</evidence>
<dbReference type="GO" id="GO:0008324">
    <property type="term" value="F:monoatomic cation transmembrane transporter activity"/>
    <property type="evidence" value="ECO:0007669"/>
    <property type="project" value="InterPro"/>
</dbReference>
<name>A0AAF0JN42_9EURY</name>
<dbReference type="SUPFAM" id="SSF161093">
    <property type="entry name" value="MgtE membrane domain-like"/>
    <property type="match status" value="2"/>
</dbReference>
<evidence type="ECO:0000256" key="2">
    <source>
        <dbReference type="ARBA" id="ARBA00009749"/>
    </source>
</evidence>
<dbReference type="GeneID" id="79949753"/>
<dbReference type="PANTHER" id="PTHR16228:SF7">
    <property type="entry name" value="SLC41A_MGTE INTEGRAL MEMBRANE DOMAIN-CONTAINING PROTEIN"/>
    <property type="match status" value="1"/>
</dbReference>
<evidence type="ECO:0000313" key="11">
    <source>
        <dbReference type="EMBL" id="WFN37767.1"/>
    </source>
</evidence>
<reference evidence="11" key="1">
    <citation type="submission" date="2022-01" db="EMBL/GenBank/DDBJ databases">
        <title>Complete genome of Methanomicrobium antiquum DSM 21220.</title>
        <authorList>
            <person name="Chen S.-C."/>
            <person name="You Y.-T."/>
            <person name="Zhou Y.-Z."/>
            <person name="Lai M.-C."/>
        </authorList>
    </citation>
    <scope>NUCLEOTIDE SEQUENCE</scope>
    <source>
        <strain evidence="11">DSM 21220</strain>
    </source>
</reference>
<dbReference type="Gene3D" id="1.10.357.20">
    <property type="entry name" value="SLC41 divalent cation transporters, integral membrane domain"/>
    <property type="match status" value="2"/>
</dbReference>
<keyword evidence="7" id="KW-0406">Ion transport</keyword>
<dbReference type="AlphaFoldDB" id="A0AAF0JN42"/>
<organism evidence="11 12">
    <name type="scientific">Methanomicrobium antiquum</name>
    <dbReference type="NCBI Taxonomy" id="487686"/>
    <lineage>
        <taxon>Archaea</taxon>
        <taxon>Methanobacteriati</taxon>
        <taxon>Methanobacteriota</taxon>
        <taxon>Stenosarchaea group</taxon>
        <taxon>Methanomicrobia</taxon>
        <taxon>Methanomicrobiales</taxon>
        <taxon>Methanomicrobiaceae</taxon>
        <taxon>Methanomicrobium</taxon>
    </lineage>
</organism>
<dbReference type="EMBL" id="CP091092">
    <property type="protein sequence ID" value="WFN37767.1"/>
    <property type="molecule type" value="Genomic_DNA"/>
</dbReference>
<evidence type="ECO:0000256" key="1">
    <source>
        <dbReference type="ARBA" id="ARBA00004141"/>
    </source>
</evidence>
<proteinExistence type="inferred from homology"/>
<evidence type="ECO:0000256" key="9">
    <source>
        <dbReference type="SAM" id="Phobius"/>
    </source>
</evidence>
<keyword evidence="6 9" id="KW-1133">Transmembrane helix</keyword>
<keyword evidence="3" id="KW-0813">Transport</keyword>
<feature type="transmembrane region" description="Helical" evidence="9">
    <location>
        <begin position="341"/>
        <end position="367"/>
    </location>
</feature>
<feature type="transmembrane region" description="Helical" evidence="9">
    <location>
        <begin position="228"/>
        <end position="247"/>
    </location>
</feature>
<feature type="transmembrane region" description="Helical" evidence="9">
    <location>
        <begin position="300"/>
        <end position="321"/>
    </location>
</feature>
<evidence type="ECO:0000256" key="5">
    <source>
        <dbReference type="ARBA" id="ARBA00022842"/>
    </source>
</evidence>
<evidence type="ECO:0000256" key="8">
    <source>
        <dbReference type="ARBA" id="ARBA00023136"/>
    </source>
</evidence>
<sequence>MKFPVVDEYQLHLFLIGLLALFASAIAALVAGTYLGSVSEILAFLPGLLILVPPSINMRGSISGVLASRLSSSMHLGEFEINFSKRSVLGSNSRVSLAISILTAFILGFFAYIISYSFGFTDISATDYVIISVLSGVVSSLIVMGFAILIILLSYKKGIDLDMVGSPSVTTAADLVTIPVLVLTALFILGFPADVRNIFMIPVLIFFIISIILAFFSGEEIKSISKEMLTLLVPLSVICIFAGIIYAENLEKLIAFPALLILITPFTGGCGSIGGILCSRLATGIHMGEIQPKLIPQKEVLWHFLMTYLYVCALMPFLAVISDYFALLTGSESPGVATMLIISVVSGIIVITFVNFVGYITAGLSFMKGFDPDNFGIPVITSFIDLIGASVLVSIIILFI</sequence>
<accession>A0AAF0JN42</accession>
<comment type="subcellular location">
    <subcellularLocation>
        <location evidence="1">Membrane</location>
        <topology evidence="1">Multi-pass membrane protein</topology>
    </subcellularLocation>
</comment>
<keyword evidence="12" id="KW-1185">Reference proteome</keyword>
<keyword evidence="5" id="KW-0460">Magnesium</keyword>
<comment type="similarity">
    <text evidence="2">Belongs to the SLC41A transporter family.</text>
</comment>
<dbReference type="PANTHER" id="PTHR16228">
    <property type="entry name" value="DIVALENT CATION TRANSPORTER SOLUTE CARRIER FAMILY 41"/>
    <property type="match status" value="1"/>
</dbReference>
<feature type="transmembrane region" description="Helical" evidence="9">
    <location>
        <begin position="253"/>
        <end position="279"/>
    </location>
</feature>
<feature type="transmembrane region" description="Helical" evidence="9">
    <location>
        <begin position="95"/>
        <end position="116"/>
    </location>
</feature>
<evidence type="ECO:0000256" key="6">
    <source>
        <dbReference type="ARBA" id="ARBA00022989"/>
    </source>
</evidence>
<evidence type="ECO:0000256" key="3">
    <source>
        <dbReference type="ARBA" id="ARBA00022448"/>
    </source>
</evidence>
<evidence type="ECO:0000256" key="4">
    <source>
        <dbReference type="ARBA" id="ARBA00022692"/>
    </source>
</evidence>
<keyword evidence="8 9" id="KW-0472">Membrane</keyword>
<feature type="domain" description="SLC41A/MgtE integral membrane" evidence="10">
    <location>
        <begin position="52"/>
        <end position="183"/>
    </location>
</feature>
<feature type="transmembrane region" description="Helical" evidence="9">
    <location>
        <begin position="12"/>
        <end position="35"/>
    </location>
</feature>
<feature type="transmembrane region" description="Helical" evidence="9">
    <location>
        <begin position="198"/>
        <end position="216"/>
    </location>
</feature>
<dbReference type="InterPro" id="IPR006667">
    <property type="entry name" value="SLC41_membr_dom"/>
</dbReference>
<dbReference type="InterPro" id="IPR045349">
    <property type="entry name" value="SLC41A1-3"/>
</dbReference>
<dbReference type="RefSeq" id="WP_278100607.1">
    <property type="nucleotide sequence ID" value="NZ_CP091092.1"/>
</dbReference>
<gene>
    <name evidence="11" type="ORF">L1994_05105</name>
</gene>
<keyword evidence="4 9" id="KW-0812">Transmembrane</keyword>
<feature type="transmembrane region" description="Helical" evidence="9">
    <location>
        <begin position="128"/>
        <end position="152"/>
    </location>
</feature>
<feature type="transmembrane region" description="Helical" evidence="9">
    <location>
        <begin position="172"/>
        <end position="192"/>
    </location>
</feature>